<organism evidence="2 3">
    <name type="scientific">Desulfobulbus oligotrophicus</name>
    <dbReference type="NCBI Taxonomy" id="1909699"/>
    <lineage>
        <taxon>Bacteria</taxon>
        <taxon>Pseudomonadati</taxon>
        <taxon>Thermodesulfobacteriota</taxon>
        <taxon>Desulfobulbia</taxon>
        <taxon>Desulfobulbales</taxon>
        <taxon>Desulfobulbaceae</taxon>
        <taxon>Desulfobulbus</taxon>
    </lineage>
</organism>
<dbReference type="PANTHER" id="PTHR47691">
    <property type="entry name" value="REGULATOR-RELATED"/>
    <property type="match status" value="1"/>
</dbReference>
<sequence>MKRGPLFEKIQERVDFEKDEGDIAYFYALMSQIEYVTKLVVLGVLACLTEDTDRNKYSLEYKLIRANSIGEWVEVLTTALTGPPAQFIRQDARHITRDLTERVAKSDWRYEVVSLATDVATAFGLDGSIGHRVALRQFFEFGVMIRNRTKGHGTPTSDQCYDVCPKLQQAVDLVLEKYVLFNHDWAHLYRNLSRKYRVSKLLGDCAEFDYLKTTRDHNLQDGVYFNLDTLIEVKLISTKPGIPNIYLPNGNYRDRAYELLSYFSNDIDQGDATSWSKPPGRLPPSHTEGKQNLDTLGNTFTNLPQPPSGYIKRDQIERDLETELRTKDRHPIVTLTGLGGIGKTTVALEVINRIAKGSSCPYEVILWLSSRDVDLLDTGPKPVTPKVVSKSTISNVVVELLEPSQRSDSEFDPIQFFQKCLTHGSAGCTLVVLDNFETVDDPADIFAWIDTHVRLPNKVLITTRFRDFQGDYPIDVGGMTDSEAFDLIDQEATRLEISNLIPDQYKHELVAESDGHPYVIKVLLGQVANERKAVKPARIVAGADQLLTALFERTYASLSPAAQRVFLLLSSWRSVVPEIAVEAVVLRPDNERFDVQGAIRELRRFSLIEEVPSASENEMFVGVPLAAASFGRKKLKISPLRVAVEADRDVLMEFGAGDKESSRHGVMPRIDILIKSAAREASDDASSIEKMIPILEYLATRVPLANLRIAQLLGEIGGEVGASSRIKTYVNRYLESTDNSERERAWSWLADLCHTMGDLIGEIHALTEIATLSTTTPSLIGVVANKINSRLRELKNRGMGDGSDEVKQLIARTAEQMSGYLENLDATDCSRLAWLYLNIGNENRAFDIARSGNKKDPDNEHCLKILKRLES</sequence>
<evidence type="ECO:0000313" key="2">
    <source>
        <dbReference type="EMBL" id="QQG64756.1"/>
    </source>
</evidence>
<dbReference type="InterPro" id="IPR002182">
    <property type="entry name" value="NB-ARC"/>
</dbReference>
<gene>
    <name evidence="2" type="ORF">HP555_02185</name>
</gene>
<keyword evidence="3" id="KW-1185">Reference proteome</keyword>
<evidence type="ECO:0000259" key="1">
    <source>
        <dbReference type="Pfam" id="PF00931"/>
    </source>
</evidence>
<accession>A0A7T5VBG7</accession>
<dbReference type="GO" id="GO:0043531">
    <property type="term" value="F:ADP binding"/>
    <property type="evidence" value="ECO:0007669"/>
    <property type="project" value="InterPro"/>
</dbReference>
<dbReference type="Gene3D" id="3.40.50.300">
    <property type="entry name" value="P-loop containing nucleotide triphosphate hydrolases"/>
    <property type="match status" value="1"/>
</dbReference>
<dbReference type="Proteomes" id="UP000596092">
    <property type="component" value="Chromosome"/>
</dbReference>
<dbReference type="AlphaFoldDB" id="A0A7T5VBG7"/>
<dbReference type="RefSeq" id="WP_199263587.1">
    <property type="nucleotide sequence ID" value="NZ_CP054140.1"/>
</dbReference>
<dbReference type="Pfam" id="PF00931">
    <property type="entry name" value="NB-ARC"/>
    <property type="match status" value="1"/>
</dbReference>
<proteinExistence type="predicted"/>
<reference evidence="2 3" key="1">
    <citation type="submission" date="2020-05" db="EMBL/GenBank/DDBJ databases">
        <title>Complete genome of Desulfobulbus oligotrophicus.</title>
        <authorList>
            <person name="Podar M."/>
        </authorList>
    </citation>
    <scope>NUCLEOTIDE SEQUENCE [LARGE SCALE GENOMIC DNA]</scope>
    <source>
        <strain evidence="2 3">Prop6</strain>
    </source>
</reference>
<keyword evidence="2" id="KW-0067">ATP-binding</keyword>
<keyword evidence="2" id="KW-0547">Nucleotide-binding</keyword>
<name>A0A7T5VBG7_9BACT</name>
<evidence type="ECO:0000313" key="3">
    <source>
        <dbReference type="Proteomes" id="UP000596092"/>
    </source>
</evidence>
<dbReference type="KEGG" id="dog:HP555_02185"/>
<dbReference type="SUPFAM" id="SSF52540">
    <property type="entry name" value="P-loop containing nucleoside triphosphate hydrolases"/>
    <property type="match status" value="1"/>
</dbReference>
<dbReference type="EMBL" id="CP054140">
    <property type="protein sequence ID" value="QQG64756.1"/>
    <property type="molecule type" value="Genomic_DNA"/>
</dbReference>
<dbReference type="PRINTS" id="PR00364">
    <property type="entry name" value="DISEASERSIST"/>
</dbReference>
<dbReference type="PANTHER" id="PTHR47691:SF3">
    <property type="entry name" value="HTH-TYPE TRANSCRIPTIONAL REGULATOR RV0890C-RELATED"/>
    <property type="match status" value="1"/>
</dbReference>
<dbReference type="GO" id="GO:0005524">
    <property type="term" value="F:ATP binding"/>
    <property type="evidence" value="ECO:0007669"/>
    <property type="project" value="UniProtKB-KW"/>
</dbReference>
<dbReference type="InterPro" id="IPR027417">
    <property type="entry name" value="P-loop_NTPase"/>
</dbReference>
<protein>
    <submittedName>
        <fullName evidence="2">ATP-binding protein</fullName>
    </submittedName>
</protein>
<feature type="domain" description="NB-ARC" evidence="1">
    <location>
        <begin position="320"/>
        <end position="492"/>
    </location>
</feature>